<evidence type="ECO:0000259" key="7">
    <source>
        <dbReference type="Pfam" id="PF17682"/>
    </source>
</evidence>
<dbReference type="GO" id="GO:0001002">
    <property type="term" value="F:RNA polymerase III type 1 promoter sequence-specific DNA binding"/>
    <property type="evidence" value="ECO:0007669"/>
    <property type="project" value="TreeGrafter"/>
</dbReference>
<evidence type="ECO:0000313" key="8">
    <source>
        <dbReference type="EMBL" id="SPO25570.1"/>
    </source>
</evidence>
<evidence type="ECO:0000256" key="2">
    <source>
        <dbReference type="ARBA" id="ARBA00023125"/>
    </source>
</evidence>
<dbReference type="GO" id="GO:0006384">
    <property type="term" value="P:transcription initiation at RNA polymerase III promoter"/>
    <property type="evidence" value="ECO:0007669"/>
    <property type="project" value="InterPro"/>
</dbReference>
<protein>
    <submittedName>
        <fullName evidence="8">Uncharacterized protein</fullName>
    </submittedName>
</protein>
<keyword evidence="4" id="KW-0539">Nucleus</keyword>
<feature type="region of interest" description="Disordered" evidence="5">
    <location>
        <begin position="1"/>
        <end position="32"/>
    </location>
</feature>
<comment type="subcellular location">
    <subcellularLocation>
        <location evidence="1">Nucleus</location>
    </subcellularLocation>
</comment>
<accession>A0A5C3E662</accession>
<dbReference type="GO" id="GO:0001003">
    <property type="term" value="F:RNA polymerase III type 2 promoter sequence-specific DNA binding"/>
    <property type="evidence" value="ECO:0007669"/>
    <property type="project" value="TreeGrafter"/>
</dbReference>
<reference evidence="8 9" key="1">
    <citation type="submission" date="2018-03" db="EMBL/GenBank/DDBJ databases">
        <authorList>
            <person name="Guldener U."/>
        </authorList>
    </citation>
    <scope>NUCLEOTIDE SEQUENCE [LARGE SCALE GENOMIC DNA]</scope>
    <source>
        <strain evidence="8 9">NBRC100155</strain>
    </source>
</reference>
<dbReference type="Pfam" id="PF09734">
    <property type="entry name" value="Tau95"/>
    <property type="match status" value="1"/>
</dbReference>
<evidence type="ECO:0000259" key="6">
    <source>
        <dbReference type="Pfam" id="PF09734"/>
    </source>
</evidence>
<dbReference type="Gene3D" id="3.30.200.160">
    <property type="entry name" value="TFIIIC, subcomplex tauA, subunit Sfc1, barrel domain"/>
    <property type="match status" value="1"/>
</dbReference>
<organism evidence="8 9">
    <name type="scientific">Ustilago trichophora</name>
    <dbReference type="NCBI Taxonomy" id="86804"/>
    <lineage>
        <taxon>Eukaryota</taxon>
        <taxon>Fungi</taxon>
        <taxon>Dikarya</taxon>
        <taxon>Basidiomycota</taxon>
        <taxon>Ustilaginomycotina</taxon>
        <taxon>Ustilaginomycetes</taxon>
        <taxon>Ustilaginales</taxon>
        <taxon>Ustilaginaceae</taxon>
        <taxon>Ustilago</taxon>
    </lineage>
</organism>
<dbReference type="EMBL" id="OOIN01000011">
    <property type="protein sequence ID" value="SPO25570.1"/>
    <property type="molecule type" value="Genomic_DNA"/>
</dbReference>
<dbReference type="PANTHER" id="PTHR13230">
    <property type="entry name" value="GENERAL TRANSCRIPTION FACTOR IIIC, POLYPEPTIDE 5"/>
    <property type="match status" value="1"/>
</dbReference>
<gene>
    <name evidence="8" type="ORF">UTRI_03288_B</name>
</gene>
<dbReference type="Pfam" id="PF17682">
    <property type="entry name" value="Tau95_N"/>
    <property type="match status" value="1"/>
</dbReference>
<dbReference type="InterPro" id="IPR041499">
    <property type="entry name" value="Tfc1/Sfc1_N"/>
</dbReference>
<sequence length="691" mass="76651">MSASSAAKGKARALDADIDSTTNTTQSAPRFVKPQSIPSTTLLNIEYPGILSDDVIASTSSSSPSSQASTSLERALSTLHPSALPPLTSSPHEGLNFLAKILNEGIKVIECRLGAYASAPAAERTDDGIDQVYRAPLIGEVVPTHNIVVRIVRRTWRQKRKRKRGSAEESTQSEHASAQEEEMALDPALFAEADLDLHQPQSEQRNGTGEDVQQNKRSRYTGRIKKEYCIEILGMATNTVRFRSMADFAFQPNISTCSSSAESQLDPVMALHKALATMDLAAFQQFRIPRQLEDYRISHPDGSTQSNLHMVPPAFFSRMDVPFNYAFQQTPYSELRNVPTPTHLTTRPSTSASFAHALKRSDLQPGQMQRFVNRVRLSNIAPQPFRVGRDTKVPTKPLQDVVRIEHRCEPKVLARLRELLLERPMWSRVALKNQLSEAELNEVHGNNEKVYYALVGYSMVGGPWRDTIVRFGYDVRTDASSRIYQRIFLRGGPVGRESRLQGQASRGGGVGVGVGGLIEDLAVEEEEEEAPLSRSSVLPLPGGGGKRTRTTHLFDGTTLHRHVGNFQLCDVEDPLIKPYIWRTNDEDLPQHSILALQPIGIQWLRETYDAETGWYSRRALELIRALVTARFKALLDSGKPLEEEALGKIVERVRNRWREEDAASATAADVGAETQTEAVQSGVADIDPSLM</sequence>
<feature type="region of interest" description="Disordered" evidence="5">
    <location>
        <begin position="664"/>
        <end position="691"/>
    </location>
</feature>
<evidence type="ECO:0000313" key="9">
    <source>
        <dbReference type="Proteomes" id="UP000324022"/>
    </source>
</evidence>
<feature type="compositionally biased region" description="Polar residues" evidence="5">
    <location>
        <begin position="19"/>
        <end position="28"/>
    </location>
</feature>
<evidence type="ECO:0000256" key="5">
    <source>
        <dbReference type="SAM" id="MobiDB-lite"/>
    </source>
</evidence>
<dbReference type="InterPro" id="IPR019136">
    <property type="entry name" value="TF_IIIC_su-5_HTH"/>
</dbReference>
<dbReference type="Proteomes" id="UP000324022">
    <property type="component" value="Unassembled WGS sequence"/>
</dbReference>
<evidence type="ECO:0000256" key="3">
    <source>
        <dbReference type="ARBA" id="ARBA00023163"/>
    </source>
</evidence>
<dbReference type="GO" id="GO:0005634">
    <property type="term" value="C:nucleus"/>
    <property type="evidence" value="ECO:0007669"/>
    <property type="project" value="UniProtKB-SubCell"/>
</dbReference>
<keyword evidence="9" id="KW-1185">Reference proteome</keyword>
<dbReference type="GO" id="GO:0000127">
    <property type="term" value="C:transcription factor TFIIIC complex"/>
    <property type="evidence" value="ECO:0007669"/>
    <property type="project" value="InterPro"/>
</dbReference>
<dbReference type="OrthoDB" id="5598268at2759"/>
<keyword evidence="2" id="KW-0238">DNA-binding</keyword>
<feature type="domain" description="Transcription factor IIIC subunit 5 HTH" evidence="6">
    <location>
        <begin position="310"/>
        <end position="490"/>
    </location>
</feature>
<dbReference type="PANTHER" id="PTHR13230:SF5">
    <property type="entry name" value="GENERAL TRANSCRIPTION FACTOR 3C POLYPEPTIDE 5"/>
    <property type="match status" value="1"/>
</dbReference>
<feature type="compositionally biased region" description="Low complexity" evidence="5">
    <location>
        <begin position="664"/>
        <end position="674"/>
    </location>
</feature>
<keyword evidence="3" id="KW-0804">Transcription</keyword>
<dbReference type="InterPro" id="IPR042536">
    <property type="entry name" value="TFIIIC_tauA_Sfc1"/>
</dbReference>
<name>A0A5C3E662_9BASI</name>
<proteinExistence type="predicted"/>
<evidence type="ECO:0000256" key="4">
    <source>
        <dbReference type="ARBA" id="ARBA00023242"/>
    </source>
</evidence>
<feature type="domain" description="Transcription factor IIIC subunit Tfc1/Sfc1 triple barrel" evidence="7">
    <location>
        <begin position="44"/>
        <end position="250"/>
    </location>
</feature>
<dbReference type="InterPro" id="IPR040454">
    <property type="entry name" value="TF_IIIC_Tfc1/Sfc1"/>
</dbReference>
<feature type="region of interest" description="Disordered" evidence="5">
    <location>
        <begin position="159"/>
        <end position="182"/>
    </location>
</feature>
<dbReference type="AlphaFoldDB" id="A0A5C3E662"/>
<evidence type="ECO:0000256" key="1">
    <source>
        <dbReference type="ARBA" id="ARBA00004123"/>
    </source>
</evidence>